<name>A0ACB9ZH41_9PEZI</name>
<sequence>MSFSLEDTVPNSIDITSSREDKIWYDVDPISSSKTSSTCNLREGGDDEYPTGLKLWLVILSLCLAVFLVALDQTIIAPALGAITGEYGSVGDIGWYGSAYLLTSTALQPLYGKVYRVFDVKAAFLGAVALFELGSLVSAVAPSSAAFVVGRAVAGMGSAGLFSGSIVILAYSLPLRRRPFMFGMFGCMWGVASVAGPLLGGVFTDHLTWRWCFYINLPIGAVAMTVIFFTLNIARVNNPDHLSVLSRIGELDLVGAVILMPAIIMLLLALQWGGTQYAWNDRRIFALFSGAAGLTLFFVVLELYQQDKGMLPPRFFKDRDVLCAMLFSLFFGASFFPMIYYLSLYFQAIQGDTAVEAGMKLLPLLISVVVSSVVSGGLITATGYYNPFILIEIAMVAVGAGLLTTLDLRTPFARWFGFQVLDGLGVGVGFQAGVVVVQNVVARELVPQATSCVQFFQSLGGAVFIAVSQSVFQNGLMRGLARGAPGLDPDVLTHSGAGQIREVLAAVHQEAALDAVLEAYMLGLRQAYYFSAGAAALAFLAALGLQWKKIDKRDGSGGEMSARREVYDMMRACTPAPEFDTLFEGAGELHAAKLGRA</sequence>
<dbReference type="Proteomes" id="UP001497700">
    <property type="component" value="Unassembled WGS sequence"/>
</dbReference>
<keyword evidence="2" id="KW-1185">Reference proteome</keyword>
<evidence type="ECO:0000313" key="2">
    <source>
        <dbReference type="Proteomes" id="UP001497700"/>
    </source>
</evidence>
<dbReference type="EMBL" id="MU393421">
    <property type="protein sequence ID" value="KAI4871135.1"/>
    <property type="molecule type" value="Genomic_DNA"/>
</dbReference>
<organism evidence="1 2">
    <name type="scientific">Hypoxylon rubiginosum</name>
    <dbReference type="NCBI Taxonomy" id="110542"/>
    <lineage>
        <taxon>Eukaryota</taxon>
        <taxon>Fungi</taxon>
        <taxon>Dikarya</taxon>
        <taxon>Ascomycota</taxon>
        <taxon>Pezizomycotina</taxon>
        <taxon>Sordariomycetes</taxon>
        <taxon>Xylariomycetidae</taxon>
        <taxon>Xylariales</taxon>
        <taxon>Hypoxylaceae</taxon>
        <taxon>Hypoxylon</taxon>
    </lineage>
</organism>
<proteinExistence type="predicted"/>
<accession>A0ACB9ZH41</accession>
<reference evidence="1 2" key="1">
    <citation type="journal article" date="2022" name="New Phytol.">
        <title>Ecological generalism drives hyperdiversity of secondary metabolite gene clusters in xylarialean endophytes.</title>
        <authorList>
            <person name="Franco M.E.E."/>
            <person name="Wisecaver J.H."/>
            <person name="Arnold A.E."/>
            <person name="Ju Y.M."/>
            <person name="Slot J.C."/>
            <person name="Ahrendt S."/>
            <person name="Moore L.P."/>
            <person name="Eastman K.E."/>
            <person name="Scott K."/>
            <person name="Konkel Z."/>
            <person name="Mondo S.J."/>
            <person name="Kuo A."/>
            <person name="Hayes R.D."/>
            <person name="Haridas S."/>
            <person name="Andreopoulos B."/>
            <person name="Riley R."/>
            <person name="LaButti K."/>
            <person name="Pangilinan J."/>
            <person name="Lipzen A."/>
            <person name="Amirebrahimi M."/>
            <person name="Yan J."/>
            <person name="Adam C."/>
            <person name="Keymanesh K."/>
            <person name="Ng V."/>
            <person name="Louie K."/>
            <person name="Northen T."/>
            <person name="Drula E."/>
            <person name="Henrissat B."/>
            <person name="Hsieh H.M."/>
            <person name="Youens-Clark K."/>
            <person name="Lutzoni F."/>
            <person name="Miadlikowska J."/>
            <person name="Eastwood D.C."/>
            <person name="Hamelin R.C."/>
            <person name="Grigoriev I.V."/>
            <person name="U'Ren J.M."/>
        </authorList>
    </citation>
    <scope>NUCLEOTIDE SEQUENCE [LARGE SCALE GENOMIC DNA]</scope>
    <source>
        <strain evidence="1 2">CBS 119005</strain>
    </source>
</reference>
<evidence type="ECO:0000313" key="1">
    <source>
        <dbReference type="EMBL" id="KAI4871135.1"/>
    </source>
</evidence>
<gene>
    <name evidence="1" type="ORF">F4820DRAFT_442563</name>
</gene>
<comment type="caution">
    <text evidence="1">The sequence shown here is derived from an EMBL/GenBank/DDBJ whole genome shotgun (WGS) entry which is preliminary data.</text>
</comment>
<protein>
    <submittedName>
        <fullName evidence="1">MFS general substrate transporter</fullName>
    </submittedName>
</protein>